<dbReference type="SUPFAM" id="SSF48208">
    <property type="entry name" value="Six-hairpin glycosidases"/>
    <property type="match status" value="1"/>
</dbReference>
<sequence length="429" mass="47352">MGTVDADGESAAWSPSYDLERWTAREGTGSFPRLPFRYPPRPGDARQLVRAALLAQVPEIVVNSSALAHPYLVPGASYDQLWTWDAYFTGLAVQEQHPEASAGSLRNLLAAVTGEGRPPSLIDASGVPSYEHVAQPVHAQWALAVLRLGESEPSWLPAVWPTLVAIRDWWDRHCRSRHHLYTWIDGAGSGIDNDRAIYGRPGGDVALVDMNCFHVRELRAMAALADRLGADGAADYRAAAATLTESINTYMWDPVDETYYHLHLPPRQGTTLQNVTWELPYKVQSWGCLFPLWTGVADHGKADRLVRSHVLNPDRFLSGFGIRSTPADDRMYNNLPMADPSNWQGPVWGLSTMLTCYGLARYGYRAEALRVAGRFVGLLAADLAANGTIHEFYDAESGRPGFNPGFLSWNLLALRILSDVENGDDPTEL</sequence>
<name>A0ABP4PX08_9ACTN</name>
<dbReference type="Pfam" id="PF22422">
    <property type="entry name" value="MGH1-like_GH"/>
    <property type="match status" value="1"/>
</dbReference>
<accession>A0ABP4PX08</accession>
<evidence type="ECO:0000256" key="1">
    <source>
        <dbReference type="ARBA" id="ARBA00010833"/>
    </source>
</evidence>
<dbReference type="InterPro" id="IPR004888">
    <property type="entry name" value="Glycoside_hydrolase_63"/>
</dbReference>
<organism evidence="5 6">
    <name type="scientific">Kribbella hippodromi</name>
    <dbReference type="NCBI Taxonomy" id="434347"/>
    <lineage>
        <taxon>Bacteria</taxon>
        <taxon>Bacillati</taxon>
        <taxon>Actinomycetota</taxon>
        <taxon>Actinomycetes</taxon>
        <taxon>Propionibacteriales</taxon>
        <taxon>Kribbellaceae</taxon>
        <taxon>Kribbella</taxon>
    </lineage>
</organism>
<keyword evidence="3" id="KW-0326">Glycosidase</keyword>
<gene>
    <name evidence="5" type="ORF">GCM10009804_58130</name>
</gene>
<feature type="domain" description="Mannosylglycerate hydrolase MGH1-like glycoside hydrolase" evidence="4">
    <location>
        <begin position="78"/>
        <end position="400"/>
    </location>
</feature>
<keyword evidence="2" id="KW-0378">Hydrolase</keyword>
<dbReference type="InterPro" id="IPR054491">
    <property type="entry name" value="MGH1-like_GH"/>
</dbReference>
<dbReference type="PANTHER" id="PTHR10412">
    <property type="entry name" value="MANNOSYL-OLIGOSACCHARIDE GLUCOSIDASE"/>
    <property type="match status" value="1"/>
</dbReference>
<dbReference type="Gene3D" id="1.50.10.10">
    <property type="match status" value="1"/>
</dbReference>
<reference evidence="6" key="1">
    <citation type="journal article" date="2019" name="Int. J. Syst. Evol. Microbiol.">
        <title>The Global Catalogue of Microorganisms (GCM) 10K type strain sequencing project: providing services to taxonomists for standard genome sequencing and annotation.</title>
        <authorList>
            <consortium name="The Broad Institute Genomics Platform"/>
            <consortium name="The Broad Institute Genome Sequencing Center for Infectious Disease"/>
            <person name="Wu L."/>
            <person name="Ma J."/>
        </authorList>
    </citation>
    <scope>NUCLEOTIDE SEQUENCE [LARGE SCALE GENOMIC DNA]</scope>
    <source>
        <strain evidence="6">JCM 15572</strain>
    </source>
</reference>
<evidence type="ECO:0000259" key="4">
    <source>
        <dbReference type="Pfam" id="PF22422"/>
    </source>
</evidence>
<comment type="caution">
    <text evidence="5">The sequence shown here is derived from an EMBL/GenBank/DDBJ whole genome shotgun (WGS) entry which is preliminary data.</text>
</comment>
<dbReference type="Proteomes" id="UP001501705">
    <property type="component" value="Unassembled WGS sequence"/>
</dbReference>
<proteinExistence type="inferred from homology"/>
<protein>
    <recommendedName>
        <fullName evidence="4">Mannosylglycerate hydrolase MGH1-like glycoside hydrolase domain-containing protein</fullName>
    </recommendedName>
</protein>
<evidence type="ECO:0000256" key="2">
    <source>
        <dbReference type="ARBA" id="ARBA00022801"/>
    </source>
</evidence>
<keyword evidence="6" id="KW-1185">Reference proteome</keyword>
<dbReference type="PANTHER" id="PTHR10412:SF11">
    <property type="entry name" value="MANNOSYL-OLIGOSACCHARIDE GLUCOSIDASE"/>
    <property type="match status" value="1"/>
</dbReference>
<evidence type="ECO:0000256" key="3">
    <source>
        <dbReference type="ARBA" id="ARBA00023295"/>
    </source>
</evidence>
<evidence type="ECO:0000313" key="5">
    <source>
        <dbReference type="EMBL" id="GAA1593976.1"/>
    </source>
</evidence>
<dbReference type="InterPro" id="IPR008928">
    <property type="entry name" value="6-hairpin_glycosidase_sf"/>
</dbReference>
<dbReference type="InterPro" id="IPR012341">
    <property type="entry name" value="6hp_glycosidase-like_sf"/>
</dbReference>
<evidence type="ECO:0000313" key="6">
    <source>
        <dbReference type="Proteomes" id="UP001501705"/>
    </source>
</evidence>
<dbReference type="EMBL" id="BAAAPH010000022">
    <property type="protein sequence ID" value="GAA1593976.1"/>
    <property type="molecule type" value="Genomic_DNA"/>
</dbReference>
<comment type="similarity">
    <text evidence="1">Belongs to the glycosyl hydrolase 63 family.</text>
</comment>